<sequence>MWDPLLHEFPETVHGLRCMLAVKYLSAVADTYSPDTLGFDLLRDLICVVRARNYVEATSRYSDFNSRIQSTSSSEFRQPLFSTCCCPHCPRHQKTNVDQQAHVPKAQALSDVQKQ</sequence>
<keyword evidence="9" id="KW-0899">Viral immunoevasion</keyword>
<gene>
    <name evidence="12" type="primary">av2</name>
</gene>
<comment type="function">
    <text evidence="1 10">Through its interaction with host SGS3, acts as a suppressor of RNA-mediated gene silencing, also known as post-transcriptional gene silencing (PTGS), a mechanism of plant viral defense that limits the accumulation of viral RNAs.</text>
</comment>
<dbReference type="RefSeq" id="YP_459925.1">
    <property type="nucleotide sequence ID" value="NC_007730.2"/>
</dbReference>
<dbReference type="GeneID" id="3882176"/>
<dbReference type="Pfam" id="PF01524">
    <property type="entry name" value="Gemini_V2"/>
    <property type="match status" value="1"/>
</dbReference>
<keyword evidence="8 10" id="KW-1035">Host cytoplasm</keyword>
<reference evidence="12 13" key="1">
    <citation type="journal article" date="2010" name="Virus Genes">
        <title>Molecular characterization of a distinct begomovirus species from Vernonia cinerea and its associated DNA-beta using the bacteriophage Phi 29 DNA polymerase.</title>
        <authorList>
            <person name="Packialakshmi R.M."/>
            <person name="Srivastava N."/>
            <person name="Girish K.R."/>
            <person name="Usha R."/>
        </authorList>
    </citation>
    <scope>NUCLEOTIDE SEQUENCE [LARGE SCALE GENOMIC DNA]</scope>
    <source>
        <tissue evidence="12">Infected leaves</tissue>
    </source>
</reference>
<dbReference type="Proteomes" id="UP000201851">
    <property type="component" value="Segment DNA A"/>
</dbReference>
<evidence type="ECO:0000256" key="4">
    <source>
        <dbReference type="ARBA" id="ARBA00011105"/>
    </source>
</evidence>
<comment type="subcellular location">
    <subcellularLocation>
        <location evidence="2 10">Host cytoplasm</location>
        <location evidence="2 10">Host perinuclear region</location>
    </subcellularLocation>
</comment>
<dbReference type="Pfam" id="PF03716">
    <property type="entry name" value="WCCH"/>
    <property type="match status" value="1"/>
</dbReference>
<evidence type="ECO:0000313" key="12">
    <source>
        <dbReference type="EMBL" id="CAJ57817.1"/>
    </source>
</evidence>
<evidence type="ECO:0000256" key="9">
    <source>
        <dbReference type="ARBA" id="ARBA00023280"/>
    </source>
</evidence>
<protein>
    <recommendedName>
        <fullName evidence="10">Protein V2</fullName>
    </recommendedName>
</protein>
<evidence type="ECO:0000256" key="6">
    <source>
        <dbReference type="ARBA" id="ARBA00022581"/>
    </source>
</evidence>
<evidence type="ECO:0000313" key="13">
    <source>
        <dbReference type="Proteomes" id="UP000201851"/>
    </source>
</evidence>
<feature type="domain" description="WCCH motif" evidence="11">
    <location>
        <begin position="81"/>
        <end position="102"/>
    </location>
</feature>
<dbReference type="GO" id="GO:0044220">
    <property type="term" value="C:host cell perinuclear region of cytoplasm"/>
    <property type="evidence" value="ECO:0007669"/>
    <property type="project" value="UniProtKB-SubCell"/>
</dbReference>
<comment type="subunit">
    <text evidence="4 10">Interacts with host SGS3.</text>
</comment>
<evidence type="ECO:0000256" key="3">
    <source>
        <dbReference type="ARBA" id="ARBA00009397"/>
    </source>
</evidence>
<dbReference type="GO" id="GO:0052170">
    <property type="term" value="P:symbiont-mediated suppression of host innate immune response"/>
    <property type="evidence" value="ECO:0007669"/>
    <property type="project" value="UniProtKB-KW"/>
</dbReference>
<keyword evidence="13" id="KW-1185">Reference proteome</keyword>
<dbReference type="InterPro" id="IPR002511">
    <property type="entry name" value="Gemini_V2"/>
</dbReference>
<comment type="similarity">
    <text evidence="3 10">Belongs to the geminiviridae protein AV2/V2 family.</text>
</comment>
<keyword evidence="5 10" id="KW-0941">Suppressor of RNA silencing</keyword>
<dbReference type="InterPro" id="IPR005159">
    <property type="entry name" value="WCCH"/>
</dbReference>
<accession>Q2MCS8</accession>
<dbReference type="GO" id="GO:0060967">
    <property type="term" value="P:negative regulation of gene silencing by regulatory ncRNA"/>
    <property type="evidence" value="ECO:0007669"/>
    <property type="project" value="InterPro"/>
</dbReference>
<proteinExistence type="inferred from homology"/>
<evidence type="ECO:0000256" key="8">
    <source>
        <dbReference type="ARBA" id="ARBA00023200"/>
    </source>
</evidence>
<keyword evidence="7" id="KW-1090">Inhibition of host innate immune response by virus</keyword>
<dbReference type="EMBL" id="AM182232">
    <property type="protein sequence ID" value="CAJ57817.1"/>
    <property type="molecule type" value="Genomic_DNA"/>
</dbReference>
<name>Q2MCS8_9GEMI</name>
<evidence type="ECO:0000256" key="10">
    <source>
        <dbReference type="RuleBase" id="RU364051"/>
    </source>
</evidence>
<evidence type="ECO:0000256" key="2">
    <source>
        <dbReference type="ARBA" id="ARBA00004407"/>
    </source>
</evidence>
<evidence type="ECO:0000256" key="5">
    <source>
        <dbReference type="ARBA" id="ARBA00022463"/>
    </source>
</evidence>
<keyword evidence="6 10" id="KW-0945">Host-virus interaction</keyword>
<dbReference type="OrthoDB" id="14447at10239"/>
<evidence type="ECO:0000256" key="1">
    <source>
        <dbReference type="ARBA" id="ARBA00003603"/>
    </source>
</evidence>
<evidence type="ECO:0000256" key="7">
    <source>
        <dbReference type="ARBA" id="ARBA00022632"/>
    </source>
</evidence>
<evidence type="ECO:0000259" key="11">
    <source>
        <dbReference type="Pfam" id="PF03716"/>
    </source>
</evidence>
<dbReference type="KEGG" id="vg:3882176"/>
<organism evidence="12 13">
    <name type="scientific">Vernonia yellow vein virus</name>
    <dbReference type="NCBI Taxonomy" id="367061"/>
    <lineage>
        <taxon>Viruses</taxon>
        <taxon>Monodnaviria</taxon>
        <taxon>Shotokuvirae</taxon>
        <taxon>Cressdnaviricota</taxon>
        <taxon>Repensiviricetes</taxon>
        <taxon>Geplafuvirales</taxon>
        <taxon>Geminiviridae</taxon>
        <taxon>Begomovirus</taxon>
        <taxon>Begomovirus vernoniavenae</taxon>
    </lineage>
</organism>